<dbReference type="Proteomes" id="UP001558713">
    <property type="component" value="Unassembled WGS sequence"/>
</dbReference>
<comment type="caution">
    <text evidence="1">The sequence shown here is derived from an EMBL/GenBank/DDBJ whole genome shotgun (WGS) entry which is preliminary data.</text>
</comment>
<keyword evidence="2" id="KW-1185">Reference proteome</keyword>
<dbReference type="PANTHER" id="PTHR32278:SF57">
    <property type="entry name" value="F-BOX PROTEIN PP2-B2-RELATED"/>
    <property type="match status" value="1"/>
</dbReference>
<organism evidence="1 2">
    <name type="scientific">Cardamine amara subsp. amara</name>
    <dbReference type="NCBI Taxonomy" id="228776"/>
    <lineage>
        <taxon>Eukaryota</taxon>
        <taxon>Viridiplantae</taxon>
        <taxon>Streptophyta</taxon>
        <taxon>Embryophyta</taxon>
        <taxon>Tracheophyta</taxon>
        <taxon>Spermatophyta</taxon>
        <taxon>Magnoliopsida</taxon>
        <taxon>eudicotyledons</taxon>
        <taxon>Gunneridae</taxon>
        <taxon>Pentapetalae</taxon>
        <taxon>rosids</taxon>
        <taxon>malvids</taxon>
        <taxon>Brassicales</taxon>
        <taxon>Brassicaceae</taxon>
        <taxon>Cardamineae</taxon>
        <taxon>Cardamine</taxon>
    </lineage>
</organism>
<reference evidence="1 2" key="1">
    <citation type="submission" date="2024-04" db="EMBL/GenBank/DDBJ databases">
        <title>Genome assembly C_amara_ONT_v2.</title>
        <authorList>
            <person name="Yant L."/>
            <person name="Moore C."/>
            <person name="Slenker M."/>
        </authorList>
    </citation>
    <scope>NUCLEOTIDE SEQUENCE [LARGE SCALE GENOMIC DNA]</scope>
    <source>
        <tissue evidence="1">Leaf</tissue>
    </source>
</reference>
<dbReference type="Pfam" id="PF14299">
    <property type="entry name" value="PP2"/>
    <property type="match status" value="1"/>
</dbReference>
<gene>
    <name evidence="1" type="ORF">V5N11_004464</name>
</gene>
<evidence type="ECO:0000313" key="1">
    <source>
        <dbReference type="EMBL" id="KAL1222714.1"/>
    </source>
</evidence>
<name>A0ABD1C071_CARAN</name>
<sequence>MLSKKPVIRLCYGNPWSLHLHPFPEARFEKIAEVSNDCLFEARGEMSTRYLSPRTRYSVYIVFKTKSGYPEGFWDGGVPVRGTVALVGHEPCNRFLYFVEPSNGRKDREKERRDGWMEAELGDFFNKVSCDDAAISDVEIRGSHWKRGLIIQGMELRPVKTREIISWKKSYV</sequence>
<dbReference type="InterPro" id="IPR025886">
    <property type="entry name" value="PP2-like"/>
</dbReference>
<dbReference type="PANTHER" id="PTHR32278">
    <property type="entry name" value="F-BOX DOMAIN-CONTAINING PROTEIN"/>
    <property type="match status" value="1"/>
</dbReference>
<dbReference type="AlphaFoldDB" id="A0ABD1C071"/>
<evidence type="ECO:0000313" key="2">
    <source>
        <dbReference type="Proteomes" id="UP001558713"/>
    </source>
</evidence>
<protein>
    <submittedName>
        <fullName evidence="1">F-box protein PP2-B2</fullName>
    </submittedName>
</protein>
<dbReference type="EMBL" id="JBANAX010000092">
    <property type="protein sequence ID" value="KAL1222714.1"/>
    <property type="molecule type" value="Genomic_DNA"/>
</dbReference>
<accession>A0ABD1C071</accession>
<proteinExistence type="predicted"/>